<dbReference type="OrthoDB" id="4774205at2"/>
<dbReference type="EMBL" id="LQZG01000003">
    <property type="protein sequence ID" value="OAB87147.1"/>
    <property type="molecule type" value="Genomic_DNA"/>
</dbReference>
<comment type="similarity">
    <text evidence="1">Belongs to the leucine-binding protein family.</text>
</comment>
<dbReference type="PROSITE" id="PS51257">
    <property type="entry name" value="PROKAR_LIPOPROTEIN"/>
    <property type="match status" value="1"/>
</dbReference>
<reference evidence="5 6" key="1">
    <citation type="submission" date="2016-01" db="EMBL/GenBank/DDBJ databases">
        <title>Janibacter melonis strain CD11_4 genome sequencing and assembly.</title>
        <authorList>
            <person name="Nair G.R."/>
            <person name="Kaur G."/>
            <person name="Chander A.M."/>
            <person name="Mayilraj S."/>
        </authorList>
    </citation>
    <scope>NUCLEOTIDE SEQUENCE [LARGE SCALE GENOMIC DNA]</scope>
    <source>
        <strain evidence="5 6">CD11-4</strain>
    </source>
</reference>
<dbReference type="CDD" id="cd06342">
    <property type="entry name" value="PBP1_ABC_LIVBP-like"/>
    <property type="match status" value="1"/>
</dbReference>
<dbReference type="RefSeq" id="WP_068276026.1">
    <property type="nucleotide sequence ID" value="NZ_BAAAKD010000001.1"/>
</dbReference>
<evidence type="ECO:0000313" key="5">
    <source>
        <dbReference type="EMBL" id="OAB87147.1"/>
    </source>
</evidence>
<dbReference type="PANTHER" id="PTHR47151:SF2">
    <property type="entry name" value="AMINO ACID BINDING PROTEIN"/>
    <property type="match status" value="1"/>
</dbReference>
<dbReference type="PANTHER" id="PTHR47151">
    <property type="entry name" value="LEU/ILE/VAL-BINDING ABC TRANSPORTER SUBUNIT"/>
    <property type="match status" value="1"/>
</dbReference>
<proteinExistence type="inferred from homology"/>
<evidence type="ECO:0000259" key="4">
    <source>
        <dbReference type="Pfam" id="PF13458"/>
    </source>
</evidence>
<dbReference type="GeneID" id="59160894"/>
<evidence type="ECO:0000256" key="3">
    <source>
        <dbReference type="SAM" id="SignalP"/>
    </source>
</evidence>
<feature type="signal peptide" evidence="3">
    <location>
        <begin position="1"/>
        <end position="22"/>
    </location>
</feature>
<accession>A0A176QBW1</accession>
<dbReference type="SUPFAM" id="SSF53822">
    <property type="entry name" value="Periplasmic binding protein-like I"/>
    <property type="match status" value="1"/>
</dbReference>
<evidence type="ECO:0000256" key="2">
    <source>
        <dbReference type="ARBA" id="ARBA00022729"/>
    </source>
</evidence>
<dbReference type="Pfam" id="PF13458">
    <property type="entry name" value="Peripla_BP_6"/>
    <property type="match status" value="1"/>
</dbReference>
<keyword evidence="6" id="KW-1185">Reference proteome</keyword>
<name>A0A176QBW1_9MICO</name>
<evidence type="ECO:0000256" key="1">
    <source>
        <dbReference type="ARBA" id="ARBA00010062"/>
    </source>
</evidence>
<dbReference type="InterPro" id="IPR028082">
    <property type="entry name" value="Peripla_BP_I"/>
</dbReference>
<feature type="domain" description="Leucine-binding protein" evidence="4">
    <location>
        <begin position="46"/>
        <end position="399"/>
    </location>
</feature>
<dbReference type="Gene3D" id="3.40.50.2300">
    <property type="match status" value="2"/>
</dbReference>
<feature type="chain" id="PRO_5038871747" evidence="3">
    <location>
        <begin position="23"/>
        <end position="412"/>
    </location>
</feature>
<dbReference type="InterPro" id="IPR028081">
    <property type="entry name" value="Leu-bd"/>
</dbReference>
<evidence type="ECO:0000313" key="6">
    <source>
        <dbReference type="Proteomes" id="UP000076976"/>
    </source>
</evidence>
<sequence length="412" mass="42641">MTKRSVISAGATLLAMSMALSACGTRGGDGGGDGAGSGGGGDEKVVKIGVIAPLSGDLSALGKGIENSVDLAVKEANESGELEGWKIEVAAEDDQANPDVGKNAASKLAGDKDVIGVVGTLNSSVAGTVAPVLNTAKIVEVSPANTGVSLTKGEDPDNPQRPYANYFRTCTTDAVQGPFAARYLFEKAGIKEVATIHDKKAYGQGLVESFTSEFEKLGGKVVAAETINPDDDKYDAVVTSVKAKNPKAVYYGGEYPQAGPLSQQMKAQGLDVPLMGGDGIFSPEFVKLAGKNSNGDLATSIGAPTEKLDSAKAFVDAYEAGGYSDPYEAYGAQSYDAANAIIEAMKVSLKDADDVEGARQATIDAMKDVSFDGATGKVAFDEFGDTTTRVLTAYEVKDGKWTDVSTEEFTEK</sequence>
<dbReference type="AlphaFoldDB" id="A0A176QBW1"/>
<dbReference type="Proteomes" id="UP000076976">
    <property type="component" value="Unassembled WGS sequence"/>
</dbReference>
<gene>
    <name evidence="5" type="ORF">AWH69_12355</name>
</gene>
<organism evidence="5 6">
    <name type="scientific">Janibacter melonis</name>
    <dbReference type="NCBI Taxonomy" id="262209"/>
    <lineage>
        <taxon>Bacteria</taxon>
        <taxon>Bacillati</taxon>
        <taxon>Actinomycetota</taxon>
        <taxon>Actinomycetes</taxon>
        <taxon>Micrococcales</taxon>
        <taxon>Intrasporangiaceae</taxon>
        <taxon>Janibacter</taxon>
    </lineage>
</organism>
<protein>
    <submittedName>
        <fullName evidence="5">Branched chain amino acid ABC transporter substrate-binding protein</fullName>
    </submittedName>
</protein>
<keyword evidence="2 3" id="KW-0732">Signal</keyword>
<dbReference type="STRING" id="262209.AWH69_12355"/>
<comment type="caution">
    <text evidence="5">The sequence shown here is derived from an EMBL/GenBank/DDBJ whole genome shotgun (WGS) entry which is preliminary data.</text>
</comment>